<reference evidence="2 3" key="1">
    <citation type="journal article" date="2019" name="Int. J. Syst. Evol. Microbiol.">
        <title>The Global Catalogue of Microorganisms (GCM) 10K type strain sequencing project: providing services to taxonomists for standard genome sequencing and annotation.</title>
        <authorList>
            <consortium name="The Broad Institute Genomics Platform"/>
            <consortium name="The Broad Institute Genome Sequencing Center for Infectious Disease"/>
            <person name="Wu L."/>
            <person name="Ma J."/>
        </authorList>
    </citation>
    <scope>NUCLEOTIDE SEQUENCE [LARGE SCALE GENOMIC DNA]</scope>
    <source>
        <strain evidence="2 3">JCM 14283</strain>
    </source>
</reference>
<feature type="domain" description="Transposase IS110-like N-terminal" evidence="1">
    <location>
        <begin position="5"/>
        <end position="167"/>
    </location>
</feature>
<accession>A0ABN2U1Q0</accession>
<name>A0ABN2U1Q0_9MICO</name>
<comment type="caution">
    <text evidence="2">The sequence shown here is derived from an EMBL/GenBank/DDBJ whole genome shotgun (WGS) entry which is preliminary data.</text>
</comment>
<evidence type="ECO:0000313" key="3">
    <source>
        <dbReference type="Proteomes" id="UP001501285"/>
    </source>
</evidence>
<dbReference type="Pfam" id="PF01548">
    <property type="entry name" value="DEDD_Tnp_IS110"/>
    <property type="match status" value="1"/>
</dbReference>
<dbReference type="PANTHER" id="PTHR33055:SF13">
    <property type="entry name" value="TRANSPOSASE"/>
    <property type="match status" value="1"/>
</dbReference>
<dbReference type="InterPro" id="IPR047650">
    <property type="entry name" value="Transpos_IS110"/>
</dbReference>
<proteinExistence type="predicted"/>
<organism evidence="2 3">
    <name type="scientific">Terrabacter terrae</name>
    <dbReference type="NCBI Taxonomy" id="318434"/>
    <lineage>
        <taxon>Bacteria</taxon>
        <taxon>Bacillati</taxon>
        <taxon>Actinomycetota</taxon>
        <taxon>Actinomycetes</taxon>
        <taxon>Micrococcales</taxon>
        <taxon>Intrasporangiaceae</taxon>
        <taxon>Terrabacter</taxon>
    </lineage>
</organism>
<gene>
    <name evidence="2" type="ORF">GCM10009740_16430</name>
</gene>
<dbReference type="Proteomes" id="UP001501285">
    <property type="component" value="Unassembled WGS sequence"/>
</dbReference>
<dbReference type="InterPro" id="IPR002525">
    <property type="entry name" value="Transp_IS110-like_N"/>
</dbReference>
<dbReference type="EMBL" id="BAAANB010000006">
    <property type="protein sequence ID" value="GAA2027436.1"/>
    <property type="molecule type" value="Genomic_DNA"/>
</dbReference>
<protein>
    <recommendedName>
        <fullName evidence="1">Transposase IS110-like N-terminal domain-containing protein</fullName>
    </recommendedName>
</protein>
<evidence type="ECO:0000313" key="2">
    <source>
        <dbReference type="EMBL" id="GAA2027436.1"/>
    </source>
</evidence>
<keyword evidence="3" id="KW-1185">Reference proteome</keyword>
<dbReference type="PANTHER" id="PTHR33055">
    <property type="entry name" value="TRANSPOSASE FOR INSERTION SEQUENCE ELEMENT IS1111A"/>
    <property type="match status" value="1"/>
</dbReference>
<evidence type="ECO:0000259" key="1">
    <source>
        <dbReference type="Pfam" id="PF01548"/>
    </source>
</evidence>
<sequence length="330" mass="35675">MNAIVGIDLADRKQMLVVTDHDSKVLARRTFRCKAWDLGAALDWAADWASCAGFAGVTVACEPTGHRWMVLAQLADERGMSFVCVQPAASSWARKSEDLTTDKTDDKDAVLIARLTAQLRCYLPEPVDDSNATWARLRHLGARREELIGEHVAAVQTIRDLLECVWPAALETAKHPFRSATWVAAVSVVVGQGRGRDGGDLARTRRLGLARFERAVRAEVARRGGVRPCLRIVRRLFSSACTSGIRRTTSRPGTRSAFFLLANAVNGTSATCALEIHAPVLSSKIASGYLTVVQASSPMPAIGALIGLVVRTVTDTWAPPVIAARIASRP</sequence>